<dbReference type="Pfam" id="PF13466">
    <property type="entry name" value="STAS_2"/>
    <property type="match status" value="1"/>
</dbReference>
<dbReference type="InterPro" id="IPR002645">
    <property type="entry name" value="STAS_dom"/>
</dbReference>
<name>A0A516R1V5_STRST</name>
<gene>
    <name evidence="2" type="ORF">FH965_02905</name>
</gene>
<protein>
    <submittedName>
        <fullName evidence="2">STAS domain-containing protein</fullName>
    </submittedName>
</protein>
<dbReference type="InterPro" id="IPR058548">
    <property type="entry name" value="MlaB-like_STAS"/>
</dbReference>
<dbReference type="InterPro" id="IPR025847">
    <property type="entry name" value="MEDS_domain"/>
</dbReference>
<reference evidence="2 3" key="1">
    <citation type="journal article" date="2019" name="J. Ind. Microbiol. Biotechnol.">
        <title>The complete genomic sequence of Streptomyces spectabilis NRRL-2792 and identification of secondary metabolite biosynthetic gene clusters.</title>
        <authorList>
            <person name="Sinha A."/>
            <person name="Phillips-Salemka S."/>
            <person name="Niraula T.A."/>
            <person name="Short K.A."/>
            <person name="Niraula N.P."/>
        </authorList>
    </citation>
    <scope>NUCLEOTIDE SEQUENCE [LARGE SCALE GENOMIC DNA]</scope>
    <source>
        <strain evidence="2 3">NRRL 2792</strain>
    </source>
</reference>
<dbReference type="Gene3D" id="3.30.750.24">
    <property type="entry name" value="STAS domain"/>
    <property type="match status" value="1"/>
</dbReference>
<dbReference type="RefSeq" id="WP_144001208.1">
    <property type="nucleotide sequence ID" value="NZ_CP040916.1"/>
</dbReference>
<proteinExistence type="predicted"/>
<evidence type="ECO:0000313" key="3">
    <source>
        <dbReference type="Proteomes" id="UP000316806"/>
    </source>
</evidence>
<dbReference type="AlphaFoldDB" id="A0A516R1V5"/>
<dbReference type="Pfam" id="PF14417">
    <property type="entry name" value="MEDS"/>
    <property type="match status" value="1"/>
</dbReference>
<dbReference type="SUPFAM" id="SSF52091">
    <property type="entry name" value="SpoIIaa-like"/>
    <property type="match status" value="1"/>
</dbReference>
<dbReference type="PROSITE" id="PS50801">
    <property type="entry name" value="STAS"/>
    <property type="match status" value="1"/>
</dbReference>
<sequence length="296" mass="32103">MDVEPVLRAVGQMRCGDHLLLGYDTEEEREVMLAAFLLDGLASGHRGLVLTSGSAPPDVALGFLRGHGCDVADALGTGRLRFDARFGTPESLWDLDERVRREAEDAVADGHLGLRVALEVVRGPGDDAFKELQDAERLLDPVFQALPVLAVCSYDRRVFEVHEWAPVEGLHHGRAVADHVWRDELLSITRTFAPPGLALSGEVDDTNVTAVARALHGEAARAAGRVDGGRTRVSLRDVSFIDVGALRLLVHTGLRLRERGGGLHLTGVAPHVHRVMRVTGWDAVPGLEVDRGDEEL</sequence>
<dbReference type="InterPro" id="IPR036513">
    <property type="entry name" value="STAS_dom_sf"/>
</dbReference>
<dbReference type="EMBL" id="CP040916">
    <property type="protein sequence ID" value="QDQ09632.1"/>
    <property type="molecule type" value="Genomic_DNA"/>
</dbReference>
<evidence type="ECO:0000259" key="1">
    <source>
        <dbReference type="PROSITE" id="PS50801"/>
    </source>
</evidence>
<dbReference type="CDD" id="cd07043">
    <property type="entry name" value="STAS_anti-anti-sigma_factors"/>
    <property type="match status" value="1"/>
</dbReference>
<feature type="domain" description="STAS" evidence="1">
    <location>
        <begin position="197"/>
        <end position="296"/>
    </location>
</feature>
<organism evidence="2 3">
    <name type="scientific">Streptomyces spectabilis</name>
    <dbReference type="NCBI Taxonomy" id="68270"/>
    <lineage>
        <taxon>Bacteria</taxon>
        <taxon>Bacillati</taxon>
        <taxon>Actinomycetota</taxon>
        <taxon>Actinomycetes</taxon>
        <taxon>Kitasatosporales</taxon>
        <taxon>Streptomycetaceae</taxon>
        <taxon>Streptomyces</taxon>
    </lineage>
</organism>
<accession>A0A516R1V5</accession>
<dbReference type="Proteomes" id="UP000316806">
    <property type="component" value="Chromosome"/>
</dbReference>
<evidence type="ECO:0000313" key="2">
    <source>
        <dbReference type="EMBL" id="QDQ09632.1"/>
    </source>
</evidence>